<evidence type="ECO:0000256" key="4">
    <source>
        <dbReference type="ARBA" id="ARBA00023136"/>
    </source>
</evidence>
<dbReference type="Proteomes" id="UP000735302">
    <property type="component" value="Unassembled WGS sequence"/>
</dbReference>
<keyword evidence="3 6" id="KW-1133">Transmembrane helix</keyword>
<organism evidence="8 9">
    <name type="scientific">Plakobranchus ocellatus</name>
    <dbReference type="NCBI Taxonomy" id="259542"/>
    <lineage>
        <taxon>Eukaryota</taxon>
        <taxon>Metazoa</taxon>
        <taxon>Spiralia</taxon>
        <taxon>Lophotrochozoa</taxon>
        <taxon>Mollusca</taxon>
        <taxon>Gastropoda</taxon>
        <taxon>Heterobranchia</taxon>
        <taxon>Euthyneura</taxon>
        <taxon>Panpulmonata</taxon>
        <taxon>Sacoglossa</taxon>
        <taxon>Placobranchoidea</taxon>
        <taxon>Plakobranchidae</taxon>
        <taxon>Plakobranchus</taxon>
    </lineage>
</organism>
<keyword evidence="8" id="KW-0675">Receptor</keyword>
<feature type="region of interest" description="Disordered" evidence="5">
    <location>
        <begin position="148"/>
        <end position="179"/>
    </location>
</feature>
<feature type="transmembrane region" description="Helical" evidence="6">
    <location>
        <begin position="857"/>
        <end position="885"/>
    </location>
</feature>
<dbReference type="InterPro" id="IPR000832">
    <property type="entry name" value="GPCR_2_secretin-like"/>
</dbReference>
<dbReference type="InterPro" id="IPR017981">
    <property type="entry name" value="GPCR_2-like_7TM"/>
</dbReference>
<feature type="compositionally biased region" description="Polar residues" evidence="5">
    <location>
        <begin position="161"/>
        <end position="171"/>
    </location>
</feature>
<dbReference type="GO" id="GO:0016020">
    <property type="term" value="C:membrane"/>
    <property type="evidence" value="ECO:0007669"/>
    <property type="project" value="UniProtKB-SubCell"/>
</dbReference>
<dbReference type="PROSITE" id="PS50261">
    <property type="entry name" value="G_PROTEIN_RECEP_F2_4"/>
    <property type="match status" value="1"/>
</dbReference>
<evidence type="ECO:0000256" key="2">
    <source>
        <dbReference type="ARBA" id="ARBA00022692"/>
    </source>
</evidence>
<dbReference type="PANTHER" id="PTHR45902:SF1">
    <property type="entry name" value="LATROPHILIN RECEPTOR-LIKE PROTEIN A"/>
    <property type="match status" value="1"/>
</dbReference>
<evidence type="ECO:0000313" key="9">
    <source>
        <dbReference type="Proteomes" id="UP000735302"/>
    </source>
</evidence>
<reference evidence="8 9" key="1">
    <citation type="journal article" date="2021" name="Elife">
        <title>Chloroplast acquisition without the gene transfer in kleptoplastic sea slugs, Plakobranchus ocellatus.</title>
        <authorList>
            <person name="Maeda T."/>
            <person name="Takahashi S."/>
            <person name="Yoshida T."/>
            <person name="Shimamura S."/>
            <person name="Takaki Y."/>
            <person name="Nagai Y."/>
            <person name="Toyoda A."/>
            <person name="Suzuki Y."/>
            <person name="Arimoto A."/>
            <person name="Ishii H."/>
            <person name="Satoh N."/>
            <person name="Nishiyama T."/>
            <person name="Hasebe M."/>
            <person name="Maruyama T."/>
            <person name="Minagawa J."/>
            <person name="Obokata J."/>
            <person name="Shigenobu S."/>
        </authorList>
    </citation>
    <scope>NUCLEOTIDE SEQUENCE [LARGE SCALE GENOMIC DNA]</scope>
</reference>
<gene>
    <name evidence="8" type="ORF">PoB_003658000</name>
</gene>
<comment type="caution">
    <text evidence="8">The sequence shown here is derived from an EMBL/GenBank/DDBJ whole genome shotgun (WGS) entry which is preliminary data.</text>
</comment>
<feature type="transmembrane region" description="Helical" evidence="6">
    <location>
        <begin position="740"/>
        <end position="759"/>
    </location>
</feature>
<dbReference type="InterPro" id="IPR053231">
    <property type="entry name" value="GPCR_LN-TM7"/>
</dbReference>
<protein>
    <submittedName>
        <fullName evidence="8">G-protein coupled receptor mth</fullName>
    </submittedName>
</protein>
<feature type="transmembrane region" description="Helical" evidence="6">
    <location>
        <begin position="771"/>
        <end position="792"/>
    </location>
</feature>
<feature type="transmembrane region" description="Helical" evidence="6">
    <location>
        <begin position="702"/>
        <end position="728"/>
    </location>
</feature>
<dbReference type="CDD" id="cd15039">
    <property type="entry name" value="7tmB3_Methuselah-like"/>
    <property type="match status" value="1"/>
</dbReference>
<sequence length="996" mass="112604">MMLTFLTGQSCQCYTDNYICQCSVAIHVVLFLSGFMMSPLDAQPGELEIITTTADPRQPTEEEITYRPEITIGIPKENNLQWTGNTIEEALIFQYNYCSKFCVDKTEFVMMDDKSYCLRAQCTFCSCDRPMCQLYGICCPDVEEYESPDAEQGSHDEGRENGNSSPNSQASEFPPEGTATATGSIVTYCEKNSLMIRRCPPGYPEGETRRKCEQEPVNTDLTLETFTRVIDLDTNVTYFNAYCAECHGVKKTLDWDVSIKCATSQWVYQATDESTLFSLSVQPHSTCDVDQNRPPQFDPGPICLEWWFNDVIDSCNVTGEWKKHNSQVQWLCENIVGLTYRLLDDKRRTFANVFCFLCNTPDMPKHFGDDVCLFPELGVNWSPEVAHSGLPFSVLLGTAKEEKLVPSVESFKQLNLHCSPGKVIDNSTCVTSLDKIRGLAYKSFVFYTPVPKYAPDCYTKTAFSLTYQDAEFLFSLFAQNIQMMIDQIAFPFYTNYYAHTGMIYVPKNDPQQNNSSFMPVFYINATFQTAIFNSRDTIESMLLSTLYSEIALEPTLFDIFFYLKAFSIDFFSHHHNCENETWSPIKLPCQERNFGITFLTTFHFQYSELIPLTPLLICPFVTINNTEYSLVRHSSVMSTIANITLQIYGQSVELSDAEDDMNLVIEDIANGQLKVCHSLLEGKINASAAAKTVAHVSARKTFLGILSLTCLSLSMLCLVLTLLTYSLFPSLRSVAGINNMFLSASLLMAQAFLLATAYLQQTNPLCKAVGITTHFMWLSMFCWSFTCCFHMFQTFTSQTRSAILTERAKVVRTLRKALFCAGAPILVILVVVATSLANSEWKYFGYGRFSCYLDTQTLIIAAVVAPLCVMVVSNLVFFAASVYKIHNIRKLQSNMDLNSNTPKDIYVYVKLSSMTGCFWALAIIAEYLDNFPLRIVAIVLNGLQGVFIFWSYICNKRVLHLYLKALNVPGYTEEITRTGTITRVARDAERMENKQQ</sequence>
<feature type="transmembrane region" description="Helical" evidence="6">
    <location>
        <begin position="817"/>
        <end position="837"/>
    </location>
</feature>
<dbReference type="PANTHER" id="PTHR45902">
    <property type="entry name" value="LATROPHILIN RECEPTOR-LIKE PROTEIN A"/>
    <property type="match status" value="1"/>
</dbReference>
<proteinExistence type="predicted"/>
<evidence type="ECO:0000259" key="7">
    <source>
        <dbReference type="PROSITE" id="PS50261"/>
    </source>
</evidence>
<accession>A0AAV4AP93</accession>
<evidence type="ECO:0000313" key="8">
    <source>
        <dbReference type="EMBL" id="GFO10075.1"/>
    </source>
</evidence>
<dbReference type="Pfam" id="PF00002">
    <property type="entry name" value="7tm_2"/>
    <property type="match status" value="1"/>
</dbReference>
<evidence type="ECO:0000256" key="1">
    <source>
        <dbReference type="ARBA" id="ARBA00004141"/>
    </source>
</evidence>
<dbReference type="EMBL" id="BLXT01004146">
    <property type="protein sequence ID" value="GFO10075.1"/>
    <property type="molecule type" value="Genomic_DNA"/>
</dbReference>
<dbReference type="GO" id="GO:0007166">
    <property type="term" value="P:cell surface receptor signaling pathway"/>
    <property type="evidence" value="ECO:0007669"/>
    <property type="project" value="InterPro"/>
</dbReference>
<name>A0AAV4AP93_9GAST</name>
<dbReference type="AlphaFoldDB" id="A0AAV4AP93"/>
<feature type="transmembrane region" description="Helical" evidence="6">
    <location>
        <begin position="931"/>
        <end position="954"/>
    </location>
</feature>
<feature type="domain" description="G-protein coupled receptors family 2 profile 2" evidence="7">
    <location>
        <begin position="703"/>
        <end position="956"/>
    </location>
</feature>
<comment type="subcellular location">
    <subcellularLocation>
        <location evidence="1">Membrane</location>
        <topology evidence="1">Multi-pass membrane protein</topology>
    </subcellularLocation>
</comment>
<evidence type="ECO:0000256" key="3">
    <source>
        <dbReference type="ARBA" id="ARBA00022989"/>
    </source>
</evidence>
<dbReference type="GO" id="GO:0004930">
    <property type="term" value="F:G protein-coupled receptor activity"/>
    <property type="evidence" value="ECO:0007669"/>
    <property type="project" value="InterPro"/>
</dbReference>
<evidence type="ECO:0000256" key="6">
    <source>
        <dbReference type="SAM" id="Phobius"/>
    </source>
</evidence>
<dbReference type="Gene3D" id="1.20.1070.10">
    <property type="entry name" value="Rhodopsin 7-helix transmembrane proteins"/>
    <property type="match status" value="1"/>
</dbReference>
<keyword evidence="2 6" id="KW-0812">Transmembrane</keyword>
<keyword evidence="9" id="KW-1185">Reference proteome</keyword>
<evidence type="ECO:0000256" key="5">
    <source>
        <dbReference type="SAM" id="MobiDB-lite"/>
    </source>
</evidence>
<feature type="transmembrane region" description="Helical" evidence="6">
    <location>
        <begin position="905"/>
        <end position="925"/>
    </location>
</feature>
<keyword evidence="4 6" id="KW-0472">Membrane</keyword>